<accession>A0AB37Z8J0</accession>
<feature type="domain" description="Ig-like SoxY" evidence="2">
    <location>
        <begin position="38"/>
        <end position="144"/>
    </location>
</feature>
<dbReference type="InterPro" id="IPR014756">
    <property type="entry name" value="Ig_E-set"/>
</dbReference>
<dbReference type="AlphaFoldDB" id="A0AB37Z8J0"/>
<gene>
    <name evidence="3" type="ORF">SAMN05216370_2552</name>
</gene>
<dbReference type="Proteomes" id="UP000242418">
    <property type="component" value="Unassembled WGS sequence"/>
</dbReference>
<evidence type="ECO:0000313" key="3">
    <source>
        <dbReference type="EMBL" id="SCW65833.1"/>
    </source>
</evidence>
<dbReference type="SUPFAM" id="SSF81296">
    <property type="entry name" value="E set domains"/>
    <property type="match status" value="1"/>
</dbReference>
<dbReference type="InterPro" id="IPR038162">
    <property type="entry name" value="SoxY_sf"/>
</dbReference>
<dbReference type="EMBL" id="FMTL01000002">
    <property type="protein sequence ID" value="SCW65833.1"/>
    <property type="molecule type" value="Genomic_DNA"/>
</dbReference>
<dbReference type="InterPro" id="IPR030831">
    <property type="entry name" value="Fuse-rel_SoxYZ"/>
</dbReference>
<feature type="domain" description="Sulphur oxidation protein SoxZ" evidence="1">
    <location>
        <begin position="174"/>
        <end position="250"/>
    </location>
</feature>
<sequence>MELDWRSFLLLALFAVPWDSWGSQRDPVTSVMWDYYHERLLGGEAFVFDERVKLSAPPFAEDARQVPIQIDASAFDGQVVRMLAWAELNPIPQIFDFQPGEQVLPRLAIRIRVEQATPLRVAVLTRDGLWHVGSTQIDAAGGGCTAPSVVRAQAGWEEHLGEVLGKRFVLADANRLRVQVAHPMDNGLVGGIPEFFLNQAQLRDRSGNTLASLELFPAVSENPTISLDVKGNVETELWLRDNNGNEFKAEL</sequence>
<evidence type="ECO:0000259" key="1">
    <source>
        <dbReference type="Pfam" id="PF08770"/>
    </source>
</evidence>
<dbReference type="Pfam" id="PF08770">
    <property type="entry name" value="SoxZ"/>
    <property type="match status" value="1"/>
</dbReference>
<protein>
    <submittedName>
        <fullName evidence="3">Sulfur-oxidizing protein SoxY</fullName>
    </submittedName>
</protein>
<keyword evidence="4" id="KW-1185">Reference proteome</keyword>
<reference evidence="3 4" key="1">
    <citation type="submission" date="2016-10" db="EMBL/GenBank/DDBJ databases">
        <authorList>
            <person name="Varghese N."/>
            <person name="Submissions S."/>
        </authorList>
    </citation>
    <scope>NUCLEOTIDE SEQUENCE [LARGE SCALE GENOMIC DNA]</scope>
    <source>
        <strain evidence="3 4">DSM 17833</strain>
    </source>
</reference>
<organism evidence="3 4">
    <name type="scientific">Pseudomonas peli</name>
    <dbReference type="NCBI Taxonomy" id="592361"/>
    <lineage>
        <taxon>Bacteria</taxon>
        <taxon>Pseudomonadati</taxon>
        <taxon>Pseudomonadota</taxon>
        <taxon>Gammaproteobacteria</taxon>
        <taxon>Pseudomonadales</taxon>
        <taxon>Pseudomonadaceae</taxon>
        <taxon>Pseudomonas</taxon>
    </lineage>
</organism>
<name>A0AB37Z8J0_9PSED</name>
<dbReference type="InterPro" id="IPR014880">
    <property type="entry name" value="SoxZ_dom"/>
</dbReference>
<dbReference type="NCBIfam" id="TIGR04557">
    <property type="entry name" value="fuse_rel_SoxYZ"/>
    <property type="match status" value="1"/>
</dbReference>
<evidence type="ECO:0000259" key="2">
    <source>
        <dbReference type="Pfam" id="PF13501"/>
    </source>
</evidence>
<comment type="caution">
    <text evidence="3">The sequence shown here is derived from an EMBL/GenBank/DDBJ whole genome shotgun (WGS) entry which is preliminary data.</text>
</comment>
<dbReference type="Gene3D" id="2.60.40.10">
    <property type="entry name" value="Immunoglobulins"/>
    <property type="match status" value="1"/>
</dbReference>
<evidence type="ECO:0000313" key="4">
    <source>
        <dbReference type="Proteomes" id="UP000242418"/>
    </source>
</evidence>
<dbReference type="Pfam" id="PF13501">
    <property type="entry name" value="SoxY"/>
    <property type="match status" value="1"/>
</dbReference>
<dbReference type="Gene3D" id="2.60.40.2470">
    <property type="entry name" value="SoxY domain"/>
    <property type="match status" value="1"/>
</dbReference>
<proteinExistence type="predicted"/>
<dbReference type="InterPro" id="IPR032711">
    <property type="entry name" value="SoxY"/>
</dbReference>
<dbReference type="InterPro" id="IPR013783">
    <property type="entry name" value="Ig-like_fold"/>
</dbReference>